<name>A0ABD0WXU8_UMBPY</name>
<dbReference type="EMBL" id="JAGEUA010000004">
    <property type="protein sequence ID" value="KAL0985173.1"/>
    <property type="molecule type" value="Genomic_DNA"/>
</dbReference>
<reference evidence="3 4" key="1">
    <citation type="submission" date="2024-06" db="EMBL/GenBank/DDBJ databases">
        <authorList>
            <person name="Pan Q."/>
            <person name="Wen M."/>
            <person name="Jouanno E."/>
            <person name="Zahm M."/>
            <person name="Klopp C."/>
            <person name="Cabau C."/>
            <person name="Louis A."/>
            <person name="Berthelot C."/>
            <person name="Parey E."/>
            <person name="Roest Crollius H."/>
            <person name="Montfort J."/>
            <person name="Robinson-Rechavi M."/>
            <person name="Bouchez O."/>
            <person name="Lampietro C."/>
            <person name="Lopez Roques C."/>
            <person name="Donnadieu C."/>
            <person name="Postlethwait J."/>
            <person name="Bobe J."/>
            <person name="Verreycken H."/>
            <person name="Guiguen Y."/>
        </authorList>
    </citation>
    <scope>NUCLEOTIDE SEQUENCE [LARGE SCALE GENOMIC DNA]</scope>
    <source>
        <strain evidence="3">Up_M1</strain>
        <tissue evidence="3">Testis</tissue>
    </source>
</reference>
<organism evidence="3 4">
    <name type="scientific">Umbra pygmaea</name>
    <name type="common">Eastern mudminnow</name>
    <dbReference type="NCBI Taxonomy" id="75934"/>
    <lineage>
        <taxon>Eukaryota</taxon>
        <taxon>Metazoa</taxon>
        <taxon>Chordata</taxon>
        <taxon>Craniata</taxon>
        <taxon>Vertebrata</taxon>
        <taxon>Euteleostomi</taxon>
        <taxon>Actinopterygii</taxon>
        <taxon>Neopterygii</taxon>
        <taxon>Teleostei</taxon>
        <taxon>Protacanthopterygii</taxon>
        <taxon>Esociformes</taxon>
        <taxon>Umbridae</taxon>
        <taxon>Umbra</taxon>
    </lineage>
</organism>
<feature type="signal peptide" evidence="2">
    <location>
        <begin position="1"/>
        <end position="18"/>
    </location>
</feature>
<gene>
    <name evidence="3" type="ORF">UPYG_G00153740</name>
</gene>
<dbReference type="Proteomes" id="UP001557470">
    <property type="component" value="Unassembled WGS sequence"/>
</dbReference>
<comment type="caution">
    <text evidence="3">The sequence shown here is derived from an EMBL/GenBank/DDBJ whole genome shotgun (WGS) entry which is preliminary data.</text>
</comment>
<keyword evidence="4" id="KW-1185">Reference proteome</keyword>
<feature type="compositionally biased region" description="Basic and acidic residues" evidence="1">
    <location>
        <begin position="194"/>
        <end position="203"/>
    </location>
</feature>
<evidence type="ECO:0000313" key="3">
    <source>
        <dbReference type="EMBL" id="KAL0985173.1"/>
    </source>
</evidence>
<evidence type="ECO:0000256" key="2">
    <source>
        <dbReference type="SAM" id="SignalP"/>
    </source>
</evidence>
<evidence type="ECO:0000256" key="1">
    <source>
        <dbReference type="SAM" id="MobiDB-lite"/>
    </source>
</evidence>
<keyword evidence="2" id="KW-0732">Signal</keyword>
<protein>
    <submittedName>
        <fullName evidence="3">Uncharacterized protein</fullName>
    </submittedName>
</protein>
<sequence>MSPSVLLLLSILTVQGNGCEHPPGVKNLKPNIDSSHRGFREVFPKDYTILHHYSDNLLCDTDPCCVFQAATVLSDSWIRLRRQLWEQHHSFKLITDIITTLGSNGITSNKFEYHDDFTLPDFRSSPENLLNFTSSFLSKWLEIECPTSVDTCSSPTLSSPTLSSPTLSSPAQMEQPVKAISKTTRAVRQQGVDEGDRAKRIHDTQPPTNTSQASAQLFGFIWSLLFLFGQNCIWNNY</sequence>
<accession>A0ABD0WXU8</accession>
<feature type="chain" id="PRO_5044783788" evidence="2">
    <location>
        <begin position="19"/>
        <end position="237"/>
    </location>
</feature>
<proteinExistence type="predicted"/>
<dbReference type="AlphaFoldDB" id="A0ABD0WXU8"/>
<feature type="region of interest" description="Disordered" evidence="1">
    <location>
        <begin position="185"/>
        <end position="211"/>
    </location>
</feature>
<evidence type="ECO:0000313" key="4">
    <source>
        <dbReference type="Proteomes" id="UP001557470"/>
    </source>
</evidence>